<feature type="chain" id="PRO_5047502975" description="C-type lysozyme inhibitor domain-containing protein" evidence="1">
    <location>
        <begin position="33"/>
        <end position="132"/>
    </location>
</feature>
<organism evidence="2 3">
    <name type="scientific">Rahnella sp. (strain Y9602)</name>
    <dbReference type="NCBI Taxonomy" id="2703885"/>
    <lineage>
        <taxon>Bacteria</taxon>
        <taxon>Pseudomonadati</taxon>
        <taxon>Pseudomonadota</taxon>
        <taxon>Gammaproteobacteria</taxon>
        <taxon>Enterobacterales</taxon>
        <taxon>Yersiniaceae</taxon>
        <taxon>Rahnella</taxon>
    </lineage>
</organism>
<proteinExistence type="predicted"/>
<accession>A0ABW6CBT6</accession>
<evidence type="ECO:0008006" key="4">
    <source>
        <dbReference type="Google" id="ProtNLM"/>
    </source>
</evidence>
<evidence type="ECO:0000313" key="3">
    <source>
        <dbReference type="Proteomes" id="UP001598201"/>
    </source>
</evidence>
<dbReference type="RefSeq" id="WP_015689469.1">
    <property type="nucleotide sequence ID" value="NC_015061.1"/>
</dbReference>
<gene>
    <name evidence="2" type="ORF">ACFPK4_12150</name>
</gene>
<keyword evidence="1" id="KW-0732">Signal</keyword>
<dbReference type="Proteomes" id="UP001598201">
    <property type="component" value="Unassembled WGS sequence"/>
</dbReference>
<evidence type="ECO:0000256" key="1">
    <source>
        <dbReference type="SAM" id="SignalP"/>
    </source>
</evidence>
<reference evidence="2 3" key="1">
    <citation type="submission" date="2024-09" db="EMBL/GenBank/DDBJ databases">
        <title>Genomes of Rahnella.</title>
        <authorList>
            <person name="Mnguni F.C."/>
            <person name="Shin G.Y."/>
            <person name="Coutinho T."/>
        </authorList>
    </citation>
    <scope>NUCLEOTIDE SEQUENCE [LARGE SCALE GENOMIC DNA]</scope>
    <source>
        <strain evidence="2 3">20WA0057</strain>
    </source>
</reference>
<sequence length="132" mass="14405">MEPLLTLWIYLMVRLGSFVAVTLVLASFSASAVTQYQCVLTHHTQSDDGNDVSEVVNKNAQVYDAGNTFSFSPDGSKMVTSPELTDIIGKDNQPMKAGAQDNLMYIHVKDSFVVATQTEGYVYGDCKVNTAK</sequence>
<dbReference type="GeneID" id="95418284"/>
<keyword evidence="3" id="KW-1185">Reference proteome</keyword>
<dbReference type="EMBL" id="JBHUCJ010000025">
    <property type="protein sequence ID" value="MFD3224288.1"/>
    <property type="molecule type" value="Genomic_DNA"/>
</dbReference>
<protein>
    <recommendedName>
        <fullName evidence="4">C-type lysozyme inhibitor domain-containing protein</fullName>
    </recommendedName>
</protein>
<feature type="signal peptide" evidence="1">
    <location>
        <begin position="1"/>
        <end position="32"/>
    </location>
</feature>
<comment type="caution">
    <text evidence="2">The sequence shown here is derived from an EMBL/GenBank/DDBJ whole genome shotgun (WGS) entry which is preliminary data.</text>
</comment>
<evidence type="ECO:0000313" key="2">
    <source>
        <dbReference type="EMBL" id="MFD3224288.1"/>
    </source>
</evidence>
<name>A0ABW6CBT6_RAHSY</name>